<evidence type="ECO:0000313" key="5">
    <source>
        <dbReference type="Proteomes" id="UP000593564"/>
    </source>
</evidence>
<gene>
    <name evidence="4" type="ORF">HYC85_026853</name>
</gene>
<evidence type="ECO:0000256" key="2">
    <source>
        <dbReference type="RuleBase" id="RU003616"/>
    </source>
</evidence>
<comment type="similarity">
    <text evidence="1 2">Belongs to the small heat shock protein (HSP20) family.</text>
</comment>
<dbReference type="InterPro" id="IPR002068">
    <property type="entry name" value="A-crystallin/Hsp20_dom"/>
</dbReference>
<dbReference type="AlphaFoldDB" id="A0A7J7G8Q1"/>
<dbReference type="PANTHER" id="PTHR46991:SF7">
    <property type="entry name" value="HEAT SHOCK 22 KDA PROTEIN, MITOCHONDRIAL-LIKE"/>
    <property type="match status" value="1"/>
</dbReference>
<dbReference type="Proteomes" id="UP000593564">
    <property type="component" value="Unassembled WGS sequence"/>
</dbReference>
<organism evidence="4 5">
    <name type="scientific">Camellia sinensis</name>
    <name type="common">Tea plant</name>
    <name type="synonym">Thea sinensis</name>
    <dbReference type="NCBI Taxonomy" id="4442"/>
    <lineage>
        <taxon>Eukaryota</taxon>
        <taxon>Viridiplantae</taxon>
        <taxon>Streptophyta</taxon>
        <taxon>Embryophyta</taxon>
        <taxon>Tracheophyta</taxon>
        <taxon>Spermatophyta</taxon>
        <taxon>Magnoliopsida</taxon>
        <taxon>eudicotyledons</taxon>
        <taxon>Gunneridae</taxon>
        <taxon>Pentapetalae</taxon>
        <taxon>asterids</taxon>
        <taxon>Ericales</taxon>
        <taxon>Theaceae</taxon>
        <taxon>Camellia</taxon>
    </lineage>
</organism>
<reference evidence="4 5" key="2">
    <citation type="submission" date="2020-07" db="EMBL/GenBank/DDBJ databases">
        <title>Genome assembly of wild tea tree DASZ reveals pedigree and selection history of tea varieties.</title>
        <authorList>
            <person name="Zhang W."/>
        </authorList>
    </citation>
    <scope>NUCLEOTIDE SEQUENCE [LARGE SCALE GENOMIC DNA]</scope>
    <source>
        <strain evidence="5">cv. G240</strain>
        <tissue evidence="4">Leaf</tissue>
    </source>
</reference>
<dbReference type="PANTHER" id="PTHR46991">
    <property type="entry name" value="23.5 KDA HEAT SHOCK PROTEIN, MITOCHONDRIAL"/>
    <property type="match status" value="1"/>
</dbReference>
<feature type="domain" description="SHSP" evidence="3">
    <location>
        <begin position="1"/>
        <end position="65"/>
    </location>
</feature>
<comment type="caution">
    <text evidence="4">The sequence shown here is derived from an EMBL/GenBank/DDBJ whole genome shotgun (WGS) entry which is preliminary data.</text>
</comment>
<dbReference type="Pfam" id="PF00011">
    <property type="entry name" value="HSP20"/>
    <property type="match status" value="1"/>
</dbReference>
<dbReference type="InterPro" id="IPR008978">
    <property type="entry name" value="HSP20-like_chaperone"/>
</dbReference>
<evidence type="ECO:0000313" key="4">
    <source>
        <dbReference type="EMBL" id="KAF5935724.1"/>
    </source>
</evidence>
<dbReference type="EMBL" id="JACBKZ010000013">
    <property type="protein sequence ID" value="KAF5935724.1"/>
    <property type="molecule type" value="Genomic_DNA"/>
</dbReference>
<dbReference type="SUPFAM" id="SSF49764">
    <property type="entry name" value="HSP20-like chaperones"/>
    <property type="match status" value="1"/>
</dbReference>
<accession>A0A7J7G8Q1</accession>
<sequence length="65" mass="7438">MKLLVEYDSVLIKGEGRKEASKYEDTGRTYNASIEFSSNSFQPKKIKAEFKNGVLRMLIPKPNKL</sequence>
<evidence type="ECO:0000256" key="1">
    <source>
        <dbReference type="PROSITE-ProRule" id="PRU00285"/>
    </source>
</evidence>
<reference evidence="5" key="1">
    <citation type="journal article" date="2020" name="Nat. Commun.">
        <title>Genome assembly of wild tea tree DASZ reveals pedigree and selection history of tea varieties.</title>
        <authorList>
            <person name="Zhang W."/>
            <person name="Zhang Y."/>
            <person name="Qiu H."/>
            <person name="Guo Y."/>
            <person name="Wan H."/>
            <person name="Zhang X."/>
            <person name="Scossa F."/>
            <person name="Alseekh S."/>
            <person name="Zhang Q."/>
            <person name="Wang P."/>
            <person name="Xu L."/>
            <person name="Schmidt M.H."/>
            <person name="Jia X."/>
            <person name="Li D."/>
            <person name="Zhu A."/>
            <person name="Guo F."/>
            <person name="Chen W."/>
            <person name="Ni D."/>
            <person name="Usadel B."/>
            <person name="Fernie A.R."/>
            <person name="Wen W."/>
        </authorList>
    </citation>
    <scope>NUCLEOTIDE SEQUENCE [LARGE SCALE GENOMIC DNA]</scope>
    <source>
        <strain evidence="5">cv. G240</strain>
    </source>
</reference>
<dbReference type="InterPro" id="IPR044656">
    <property type="entry name" value="HSP14.7/HSP23.5/HSP23.6-like"/>
</dbReference>
<protein>
    <recommendedName>
        <fullName evidence="3">SHSP domain-containing protein</fullName>
    </recommendedName>
</protein>
<keyword evidence="5" id="KW-1185">Reference proteome</keyword>
<evidence type="ECO:0000259" key="3">
    <source>
        <dbReference type="PROSITE" id="PS01031"/>
    </source>
</evidence>
<dbReference type="PROSITE" id="PS01031">
    <property type="entry name" value="SHSP"/>
    <property type="match status" value="1"/>
</dbReference>
<dbReference type="Gene3D" id="2.60.40.790">
    <property type="match status" value="1"/>
</dbReference>
<dbReference type="CDD" id="cd00298">
    <property type="entry name" value="ACD_sHsps_p23-like"/>
    <property type="match status" value="1"/>
</dbReference>
<name>A0A7J7G8Q1_CAMSI</name>
<proteinExistence type="inferred from homology"/>